<evidence type="ECO:0008006" key="4">
    <source>
        <dbReference type="Google" id="ProtNLM"/>
    </source>
</evidence>
<organism evidence="2 3">
    <name type="scientific">Carboxylicivirga linearis</name>
    <dbReference type="NCBI Taxonomy" id="1628157"/>
    <lineage>
        <taxon>Bacteria</taxon>
        <taxon>Pseudomonadati</taxon>
        <taxon>Bacteroidota</taxon>
        <taxon>Bacteroidia</taxon>
        <taxon>Marinilabiliales</taxon>
        <taxon>Marinilabiliaceae</taxon>
        <taxon>Carboxylicivirga</taxon>
    </lineage>
</organism>
<evidence type="ECO:0000313" key="3">
    <source>
        <dbReference type="Proteomes" id="UP000708576"/>
    </source>
</evidence>
<comment type="caution">
    <text evidence="2">The sequence shown here is derived from an EMBL/GenBank/DDBJ whole genome shotgun (WGS) entry which is preliminary data.</text>
</comment>
<dbReference type="Proteomes" id="UP000708576">
    <property type="component" value="Unassembled WGS sequence"/>
</dbReference>
<protein>
    <recommendedName>
        <fullName evidence="4">Porin</fullName>
    </recommendedName>
</protein>
<sequence>MKKSMLIMAAMVMWVSCVFAQQNEEFKPSGRIEGRIFTDFSTDVIGDSNEKAFELKRAYMGYRYQITEEFRAHVRIDVGGSEFVIEDALSQYVFFKTAALYYEKGPWFAAFGLHDTYQFKVQERLWGKRYILPSMLDRQKFDFSADVGASGQYRNDNFSVDLALFNGEGYKQLQQDDAFRGSLGVTGWFADRKIIGRLYSDYSSLDIHLASLTGFIGFDLDEFTLGLEYTHQENYAYFEGHDRNAYSIFSQYNFTNRFGVWARIDGMDSKFSYEENPDEEQASHIENWNSRDGEDIFAGIEYALVPRKINTSINYQHHHSNNDDPVDTGRIFFNLEVRF</sequence>
<evidence type="ECO:0000256" key="1">
    <source>
        <dbReference type="SAM" id="SignalP"/>
    </source>
</evidence>
<dbReference type="EMBL" id="JAGUCO010000002">
    <property type="protein sequence ID" value="MBS2097356.1"/>
    <property type="molecule type" value="Genomic_DNA"/>
</dbReference>
<feature type="signal peptide" evidence="1">
    <location>
        <begin position="1"/>
        <end position="20"/>
    </location>
</feature>
<gene>
    <name evidence="2" type="ORF">KEM10_03635</name>
</gene>
<dbReference type="PROSITE" id="PS51257">
    <property type="entry name" value="PROKAR_LIPOPROTEIN"/>
    <property type="match status" value="1"/>
</dbReference>
<keyword evidence="1" id="KW-0732">Signal</keyword>
<dbReference type="RefSeq" id="WP_212213651.1">
    <property type="nucleotide sequence ID" value="NZ_JAGUCO010000002.1"/>
</dbReference>
<proteinExistence type="predicted"/>
<dbReference type="SUPFAM" id="SSF56935">
    <property type="entry name" value="Porins"/>
    <property type="match status" value="1"/>
</dbReference>
<keyword evidence="3" id="KW-1185">Reference proteome</keyword>
<reference evidence="2 3" key="1">
    <citation type="journal article" date="2015" name="Int. J. Syst. Evol. Microbiol.">
        <title>Carboxylicivirga linearis sp. nov., isolated from a sea cucumber culture pond.</title>
        <authorList>
            <person name="Wang F.Q."/>
            <person name="Zhou Y.X."/>
            <person name="Lin X.Z."/>
            <person name="Chen G.J."/>
            <person name="Du Z.J."/>
        </authorList>
    </citation>
    <scope>NUCLEOTIDE SEQUENCE [LARGE SCALE GENOMIC DNA]</scope>
    <source>
        <strain evidence="2 3">FB218</strain>
    </source>
</reference>
<feature type="chain" id="PRO_5046660429" description="Porin" evidence="1">
    <location>
        <begin position="21"/>
        <end position="339"/>
    </location>
</feature>
<evidence type="ECO:0000313" key="2">
    <source>
        <dbReference type="EMBL" id="MBS2097356.1"/>
    </source>
</evidence>
<accession>A0ABS5JR46</accession>
<name>A0ABS5JR46_9BACT</name>